<organism evidence="3 4">
    <name type="scientific">Castilleja foliolosa</name>
    <dbReference type="NCBI Taxonomy" id="1961234"/>
    <lineage>
        <taxon>Eukaryota</taxon>
        <taxon>Viridiplantae</taxon>
        <taxon>Streptophyta</taxon>
        <taxon>Embryophyta</taxon>
        <taxon>Tracheophyta</taxon>
        <taxon>Spermatophyta</taxon>
        <taxon>Magnoliopsida</taxon>
        <taxon>eudicotyledons</taxon>
        <taxon>Gunneridae</taxon>
        <taxon>Pentapetalae</taxon>
        <taxon>asterids</taxon>
        <taxon>lamiids</taxon>
        <taxon>Lamiales</taxon>
        <taxon>Orobanchaceae</taxon>
        <taxon>Pedicularideae</taxon>
        <taxon>Castillejinae</taxon>
        <taxon>Castilleja</taxon>
    </lineage>
</organism>
<protein>
    <submittedName>
        <fullName evidence="3">Uncharacterized protein</fullName>
    </submittedName>
</protein>
<reference evidence="4" key="1">
    <citation type="journal article" date="2024" name="IScience">
        <title>Strigolactones Initiate the Formation of Haustorium-like Structures in Castilleja.</title>
        <authorList>
            <person name="Buerger M."/>
            <person name="Peterson D."/>
            <person name="Chory J."/>
        </authorList>
    </citation>
    <scope>NUCLEOTIDE SEQUENCE [LARGE SCALE GENOMIC DNA]</scope>
</reference>
<evidence type="ECO:0000256" key="2">
    <source>
        <dbReference type="ARBA" id="ARBA00022840"/>
    </source>
</evidence>
<comment type="caution">
    <text evidence="3">The sequence shown here is derived from an EMBL/GenBank/DDBJ whole genome shotgun (WGS) entry which is preliminary data.</text>
</comment>
<keyword evidence="1" id="KW-0547">Nucleotide-binding</keyword>
<evidence type="ECO:0000313" key="4">
    <source>
        <dbReference type="Proteomes" id="UP001632038"/>
    </source>
</evidence>
<dbReference type="AlphaFoldDB" id="A0ABD3DDL9"/>
<dbReference type="GO" id="GO:0005524">
    <property type="term" value="F:ATP binding"/>
    <property type="evidence" value="ECO:0007669"/>
    <property type="project" value="UniProtKB-KW"/>
</dbReference>
<dbReference type="Gene3D" id="3.30.420.40">
    <property type="match status" value="2"/>
</dbReference>
<dbReference type="InterPro" id="IPR013126">
    <property type="entry name" value="Hsp_70_fam"/>
</dbReference>
<keyword evidence="4" id="KW-1185">Reference proteome</keyword>
<evidence type="ECO:0000313" key="3">
    <source>
        <dbReference type="EMBL" id="KAL3639691.1"/>
    </source>
</evidence>
<dbReference type="PANTHER" id="PTHR45639:SF4">
    <property type="entry name" value="HSC70CB, ISOFORM G"/>
    <property type="match status" value="1"/>
</dbReference>
<dbReference type="Pfam" id="PF00012">
    <property type="entry name" value="HSP70"/>
    <property type="match status" value="1"/>
</dbReference>
<keyword evidence="2" id="KW-0067">ATP-binding</keyword>
<dbReference type="Proteomes" id="UP001632038">
    <property type="component" value="Unassembled WGS sequence"/>
</dbReference>
<accession>A0ABD3DDL9</accession>
<evidence type="ECO:0000256" key="1">
    <source>
        <dbReference type="ARBA" id="ARBA00022741"/>
    </source>
</evidence>
<dbReference type="EMBL" id="JAVIJP010000017">
    <property type="protein sequence ID" value="KAL3639691.1"/>
    <property type="molecule type" value="Genomic_DNA"/>
</dbReference>
<name>A0ABD3DDL9_9LAMI</name>
<sequence length="82" mass="9127">MREKAVGKGLEKALDETELTLENIHSVEVVGARSHAPAFSRFWPSLFLKEPKRTMNVSECFSKGFALQSAILSPMFKVSKVS</sequence>
<proteinExistence type="predicted"/>
<gene>
    <name evidence="3" type="ORF">CASFOL_014659</name>
</gene>
<dbReference type="PANTHER" id="PTHR45639">
    <property type="entry name" value="HSC70CB, ISOFORM G-RELATED"/>
    <property type="match status" value="1"/>
</dbReference>